<reference evidence="2 3" key="1">
    <citation type="journal article" date="2010" name="J. Bacteriol.">
        <title>Genome sequences of Oceanicola granulosus HTCC2516(T) and Oceanicola batsensis HTCC2597(TDelta).</title>
        <authorList>
            <person name="Thrash J.C."/>
            <person name="Cho J.C."/>
            <person name="Vergin K.L."/>
            <person name="Giovannoni S.J."/>
        </authorList>
    </citation>
    <scope>NUCLEOTIDE SEQUENCE [LARGE SCALE GENOMIC DNA]</scope>
    <source>
        <strain evidence="3">ATCC BAA-863 / DSM 15984 / KCTC 12145 / HTCC2597</strain>
    </source>
</reference>
<protein>
    <submittedName>
        <fullName evidence="2">DNA topoisomerase IV subunit B</fullName>
    </submittedName>
</protein>
<dbReference type="Proteomes" id="UP000004318">
    <property type="component" value="Unassembled WGS sequence"/>
</dbReference>
<accession>A3TYW2</accession>
<keyword evidence="3" id="KW-1185">Reference proteome</keyword>
<keyword evidence="1" id="KW-0472">Membrane</keyword>
<dbReference type="STRING" id="252305.OB2597_15400"/>
<name>A3TYW2_PSEBH</name>
<keyword evidence="1" id="KW-1133">Transmembrane helix</keyword>
<dbReference type="HOGENOM" id="CLU_2130863_0_0_5"/>
<organism evidence="2 3">
    <name type="scientific">Pseudooceanicola batsensis (strain ATCC BAA-863 / DSM 15984 / KCTC 12145 / HTCC2597)</name>
    <name type="common">Oceanicola batsensis</name>
    <dbReference type="NCBI Taxonomy" id="252305"/>
    <lineage>
        <taxon>Bacteria</taxon>
        <taxon>Pseudomonadati</taxon>
        <taxon>Pseudomonadota</taxon>
        <taxon>Alphaproteobacteria</taxon>
        <taxon>Rhodobacterales</taxon>
        <taxon>Paracoccaceae</taxon>
        <taxon>Pseudooceanicola</taxon>
    </lineage>
</organism>
<dbReference type="AlphaFoldDB" id="A3TYW2"/>
<sequence length="113" mass="12788">METLIWLPLFVWMLAMAINVTFILFDKNQAFRIVQDANRTLSTGYLLTEAQTEAFISDRLATIAPDAVVSTTINDGIVTSNVSYQVDNLFLPHVVKDLMNMQIAISAQHFMEY</sequence>
<feature type="transmembrane region" description="Helical" evidence="1">
    <location>
        <begin position="6"/>
        <end position="25"/>
    </location>
</feature>
<evidence type="ECO:0000256" key="1">
    <source>
        <dbReference type="SAM" id="Phobius"/>
    </source>
</evidence>
<gene>
    <name evidence="2" type="ORF">OB2597_15400</name>
</gene>
<evidence type="ECO:0000313" key="3">
    <source>
        <dbReference type="Proteomes" id="UP000004318"/>
    </source>
</evidence>
<keyword evidence="1" id="KW-0812">Transmembrane</keyword>
<keyword evidence="2" id="KW-0413">Isomerase</keyword>
<proteinExistence type="predicted"/>
<dbReference type="eggNOG" id="ENOG503357S">
    <property type="taxonomic scope" value="Bacteria"/>
</dbReference>
<dbReference type="EMBL" id="AAMO01000006">
    <property type="protein sequence ID" value="EAQ02780.1"/>
    <property type="molecule type" value="Genomic_DNA"/>
</dbReference>
<comment type="caution">
    <text evidence="2">The sequence shown here is derived from an EMBL/GenBank/DDBJ whole genome shotgun (WGS) entry which is preliminary data.</text>
</comment>
<dbReference type="GO" id="GO:0016853">
    <property type="term" value="F:isomerase activity"/>
    <property type="evidence" value="ECO:0007669"/>
    <property type="project" value="UniProtKB-KW"/>
</dbReference>
<evidence type="ECO:0000313" key="2">
    <source>
        <dbReference type="EMBL" id="EAQ02780.1"/>
    </source>
</evidence>